<dbReference type="EMBL" id="QNRK01000013">
    <property type="protein sequence ID" value="RBP12919.1"/>
    <property type="molecule type" value="Genomic_DNA"/>
</dbReference>
<dbReference type="GO" id="GO:0018189">
    <property type="term" value="P:pyrroloquinoline quinone biosynthetic process"/>
    <property type="evidence" value="ECO:0007669"/>
    <property type="project" value="UniProtKB-UniPathway"/>
</dbReference>
<dbReference type="Pfam" id="PF05402">
    <property type="entry name" value="PqqD"/>
    <property type="match status" value="1"/>
</dbReference>
<dbReference type="UniPathway" id="UPA00539"/>
<evidence type="ECO:0000256" key="3">
    <source>
        <dbReference type="ARBA" id="ARBA00022905"/>
    </source>
</evidence>
<evidence type="ECO:0000313" key="5">
    <source>
        <dbReference type="Proteomes" id="UP000253529"/>
    </source>
</evidence>
<dbReference type="InterPro" id="IPR022479">
    <property type="entry name" value="PqqD_bac"/>
</dbReference>
<evidence type="ECO:0000256" key="2">
    <source>
        <dbReference type="ARBA" id="ARBA00011741"/>
    </source>
</evidence>
<proteinExistence type="predicted"/>
<name>A0A366FGS0_9HYPH</name>
<dbReference type="GO" id="GO:0048038">
    <property type="term" value="F:quinone binding"/>
    <property type="evidence" value="ECO:0007669"/>
    <property type="project" value="InterPro"/>
</dbReference>
<evidence type="ECO:0000313" key="4">
    <source>
        <dbReference type="EMBL" id="RBP12919.1"/>
    </source>
</evidence>
<organism evidence="4 5">
    <name type="scientific">Roseiarcus fermentans</name>
    <dbReference type="NCBI Taxonomy" id="1473586"/>
    <lineage>
        <taxon>Bacteria</taxon>
        <taxon>Pseudomonadati</taxon>
        <taxon>Pseudomonadota</taxon>
        <taxon>Alphaproteobacteria</taxon>
        <taxon>Hyphomicrobiales</taxon>
        <taxon>Roseiarcaceae</taxon>
        <taxon>Roseiarcus</taxon>
    </lineage>
</organism>
<evidence type="ECO:0000256" key="1">
    <source>
        <dbReference type="ARBA" id="ARBA00004886"/>
    </source>
</evidence>
<dbReference type="RefSeq" id="WP_113889753.1">
    <property type="nucleotide sequence ID" value="NZ_QNRK01000013.1"/>
</dbReference>
<dbReference type="Gene3D" id="1.10.10.1150">
    <property type="entry name" value="Coenzyme PQQ synthesis protein D (PqqD)"/>
    <property type="match status" value="1"/>
</dbReference>
<accession>A0A366FGS0</accession>
<dbReference type="NCBIfam" id="TIGR03859">
    <property type="entry name" value="PQQ_PqqD"/>
    <property type="match status" value="1"/>
</dbReference>
<dbReference type="AlphaFoldDB" id="A0A366FGS0"/>
<reference evidence="4 5" key="1">
    <citation type="submission" date="2018-06" db="EMBL/GenBank/DDBJ databases">
        <title>Genomic Encyclopedia of Type Strains, Phase IV (KMG-IV): sequencing the most valuable type-strain genomes for metagenomic binning, comparative biology and taxonomic classification.</title>
        <authorList>
            <person name="Goeker M."/>
        </authorList>
    </citation>
    <scope>NUCLEOTIDE SEQUENCE [LARGE SCALE GENOMIC DNA]</scope>
    <source>
        <strain evidence="4 5">DSM 24875</strain>
    </source>
</reference>
<dbReference type="InterPro" id="IPR041881">
    <property type="entry name" value="PqqD_sf"/>
</dbReference>
<keyword evidence="3" id="KW-0884">PQQ biosynthesis</keyword>
<comment type="pathway">
    <text evidence="1">Cofactor biosynthesis; pyrroloquinoline quinone biosynthesis.</text>
</comment>
<protein>
    <submittedName>
        <fullName evidence="4">Pyrroloquinoline quinone biosynthesis protein D</fullName>
    </submittedName>
</protein>
<gene>
    <name evidence="4" type="ORF">DFR50_113108</name>
</gene>
<dbReference type="Proteomes" id="UP000253529">
    <property type="component" value="Unassembled WGS sequence"/>
</dbReference>
<dbReference type="InterPro" id="IPR008792">
    <property type="entry name" value="PQQD"/>
</dbReference>
<sequence>METSAKPRLPRGVKLRHDDVRQRWTLLAPERIFEVDGTAAAVLQLCDGERDLGRIVAELAARYNAPPAMIEKDVVAMLGDLEAKRVLDL</sequence>
<keyword evidence="5" id="KW-1185">Reference proteome</keyword>
<comment type="caution">
    <text evidence="4">The sequence shown here is derived from an EMBL/GenBank/DDBJ whole genome shotgun (WGS) entry which is preliminary data.</text>
</comment>
<dbReference type="OrthoDB" id="7995890at2"/>
<comment type="subunit">
    <text evidence="2">Monomer. Interacts with PqqE.</text>
</comment>